<feature type="compositionally biased region" description="Basic and acidic residues" evidence="1">
    <location>
        <begin position="56"/>
        <end position="69"/>
    </location>
</feature>
<dbReference type="EMBL" id="LAZR01013057">
    <property type="protein sequence ID" value="KKM23767.1"/>
    <property type="molecule type" value="Genomic_DNA"/>
</dbReference>
<sequence>MPELYVPIILWLCLQTVAIIAAWARMETRIGHMTDSLSRLWSSHDALHPRSSNPGEPEHNGHNHDEEDE</sequence>
<comment type="caution">
    <text evidence="3">The sequence shown here is derived from an EMBL/GenBank/DDBJ whole genome shotgun (WGS) entry which is preliminary data.</text>
</comment>
<evidence type="ECO:0000256" key="2">
    <source>
        <dbReference type="SAM" id="Phobius"/>
    </source>
</evidence>
<feature type="transmembrane region" description="Helical" evidence="2">
    <location>
        <begin position="6"/>
        <end position="24"/>
    </location>
</feature>
<proteinExistence type="predicted"/>
<name>A0A0F9I8A9_9ZZZZ</name>
<reference evidence="3" key="1">
    <citation type="journal article" date="2015" name="Nature">
        <title>Complex archaea that bridge the gap between prokaryotes and eukaryotes.</title>
        <authorList>
            <person name="Spang A."/>
            <person name="Saw J.H."/>
            <person name="Jorgensen S.L."/>
            <person name="Zaremba-Niedzwiedzka K."/>
            <person name="Martijn J."/>
            <person name="Lind A.E."/>
            <person name="van Eijk R."/>
            <person name="Schleper C."/>
            <person name="Guy L."/>
            <person name="Ettema T.J."/>
        </authorList>
    </citation>
    <scope>NUCLEOTIDE SEQUENCE</scope>
</reference>
<organism evidence="3">
    <name type="scientific">marine sediment metagenome</name>
    <dbReference type="NCBI Taxonomy" id="412755"/>
    <lineage>
        <taxon>unclassified sequences</taxon>
        <taxon>metagenomes</taxon>
        <taxon>ecological metagenomes</taxon>
    </lineage>
</organism>
<gene>
    <name evidence="3" type="ORF">LCGC14_1611900</name>
</gene>
<evidence type="ECO:0000313" key="3">
    <source>
        <dbReference type="EMBL" id="KKM23767.1"/>
    </source>
</evidence>
<keyword evidence="2" id="KW-1133">Transmembrane helix</keyword>
<accession>A0A0F9I8A9</accession>
<protein>
    <submittedName>
        <fullName evidence="3">Uncharacterized protein</fullName>
    </submittedName>
</protein>
<feature type="region of interest" description="Disordered" evidence="1">
    <location>
        <begin position="44"/>
        <end position="69"/>
    </location>
</feature>
<evidence type="ECO:0000256" key="1">
    <source>
        <dbReference type="SAM" id="MobiDB-lite"/>
    </source>
</evidence>
<keyword evidence="2" id="KW-0472">Membrane</keyword>
<keyword evidence="2" id="KW-0812">Transmembrane</keyword>
<dbReference type="AlphaFoldDB" id="A0A0F9I8A9"/>